<evidence type="ECO:0000313" key="9">
    <source>
        <dbReference type="EMBL" id="ESO05853.1"/>
    </source>
</evidence>
<evidence type="ECO:0000256" key="4">
    <source>
        <dbReference type="ARBA" id="ARBA00022679"/>
    </source>
</evidence>
<dbReference type="GO" id="GO:0005737">
    <property type="term" value="C:cytoplasm"/>
    <property type="evidence" value="ECO:0000318"/>
    <property type="project" value="GO_Central"/>
</dbReference>
<reference evidence="11" key="1">
    <citation type="submission" date="2012-12" db="EMBL/GenBank/DDBJ databases">
        <authorList>
            <person name="Hellsten U."/>
            <person name="Grimwood J."/>
            <person name="Chapman J.A."/>
            <person name="Shapiro H."/>
            <person name="Aerts A."/>
            <person name="Otillar R.P."/>
            <person name="Terry A.Y."/>
            <person name="Boore J.L."/>
            <person name="Simakov O."/>
            <person name="Marletaz F."/>
            <person name="Cho S.-J."/>
            <person name="Edsinger-Gonzales E."/>
            <person name="Havlak P."/>
            <person name="Kuo D.-H."/>
            <person name="Larsson T."/>
            <person name="Lv J."/>
            <person name="Arendt D."/>
            <person name="Savage R."/>
            <person name="Osoegawa K."/>
            <person name="de Jong P."/>
            <person name="Lindberg D.R."/>
            <person name="Seaver E.C."/>
            <person name="Weisblat D.A."/>
            <person name="Putnam N.H."/>
            <person name="Grigoriev I.V."/>
            <person name="Rokhsar D.S."/>
        </authorList>
    </citation>
    <scope>NUCLEOTIDE SEQUENCE</scope>
</reference>
<evidence type="ECO:0000256" key="3">
    <source>
        <dbReference type="ARBA" id="ARBA00022576"/>
    </source>
</evidence>
<reference evidence="9 11" key="2">
    <citation type="journal article" date="2013" name="Nature">
        <title>Insights into bilaterian evolution from three spiralian genomes.</title>
        <authorList>
            <person name="Simakov O."/>
            <person name="Marletaz F."/>
            <person name="Cho S.J."/>
            <person name="Edsinger-Gonzales E."/>
            <person name="Havlak P."/>
            <person name="Hellsten U."/>
            <person name="Kuo D.H."/>
            <person name="Larsson T."/>
            <person name="Lv J."/>
            <person name="Arendt D."/>
            <person name="Savage R."/>
            <person name="Osoegawa K."/>
            <person name="de Jong P."/>
            <person name="Grimwood J."/>
            <person name="Chapman J.A."/>
            <person name="Shapiro H."/>
            <person name="Aerts A."/>
            <person name="Otillar R.P."/>
            <person name="Terry A.Y."/>
            <person name="Boore J.L."/>
            <person name="Grigoriev I.V."/>
            <person name="Lindberg D.R."/>
            <person name="Seaver E.C."/>
            <person name="Weisblat D.A."/>
            <person name="Putnam N.H."/>
            <person name="Rokhsar D.S."/>
        </authorList>
    </citation>
    <scope>NUCLEOTIDE SEQUENCE</scope>
</reference>
<dbReference type="CTD" id="20210815"/>
<comment type="pathway">
    <text evidence="6">Amino-acid degradation; L-kynurenine degradation; kynurenate from L-kynurenine: step 1/2.</text>
</comment>
<evidence type="ECO:0000256" key="5">
    <source>
        <dbReference type="ARBA" id="ARBA00022898"/>
    </source>
</evidence>
<dbReference type="Gene3D" id="3.40.640.10">
    <property type="entry name" value="Type I PLP-dependent aspartate aminotransferase-like (Major domain)"/>
    <property type="match status" value="1"/>
</dbReference>
<comment type="cofactor">
    <cofactor evidence="1">
        <name>pyridoxal 5'-phosphate</name>
        <dbReference type="ChEBI" id="CHEBI:597326"/>
    </cofactor>
</comment>
<dbReference type="InParanoid" id="T1FPR8"/>
<evidence type="ECO:0000256" key="1">
    <source>
        <dbReference type="ARBA" id="ARBA00001933"/>
    </source>
</evidence>
<feature type="compositionally biased region" description="Polar residues" evidence="7">
    <location>
        <begin position="163"/>
        <end position="179"/>
    </location>
</feature>
<dbReference type="EMBL" id="AMQM01000430">
    <property type="status" value="NOT_ANNOTATED_CDS"/>
    <property type="molecule type" value="Genomic_DNA"/>
</dbReference>
<dbReference type="CDD" id="cd00609">
    <property type="entry name" value="AAT_like"/>
    <property type="match status" value="1"/>
</dbReference>
<dbReference type="GO" id="GO:0016212">
    <property type="term" value="F:kynurenine-oxoglutarate transaminase activity"/>
    <property type="evidence" value="ECO:0000318"/>
    <property type="project" value="GO_Central"/>
</dbReference>
<dbReference type="eggNOG" id="KOG0257">
    <property type="taxonomic scope" value="Eukaryota"/>
</dbReference>
<sequence length="451" mass="50865">MTAVETVTVNKHKDVTCVLSSDCISAKKKDVVDLTAGFPDYFPPEHLTSALQSLVRNEDNILTHQYSKKMGHPKLTKILAKLYGAELKRELNPRTNVLVNAGGVHSLFCSISSIVKPGDEVITFQPAFYSYERIIRHCQGISVHVPLKLVRNETAKYSKNVVQNGTNHKAETNGQTSDQPYDVESTEGQNTGRFVFDEDELRSKFSTKTKLIIVNTPHNPFGKVFTLKELTIISKLCIEYGVKVISDEVYERMVLPPNKHLSIASLPGMWERTIKIGSAGKCLSSTGWKVGWCIGSDDMLKEAGRLNNMSIGRSCSILSEAIAIALEEEYERREDPSSYLNSLPIEVSNKVDQVLEMFRKVGLRPIKPEGSYYLIIDVSAIDCGSDEPELTKDLQFVKWLRNEKKVKVWPVSKFYDNKNKDEIDLNLVRVCCFKSQETLDKVGRMFEGWEI</sequence>
<evidence type="ECO:0000256" key="7">
    <source>
        <dbReference type="SAM" id="MobiDB-lite"/>
    </source>
</evidence>
<dbReference type="GO" id="GO:0030170">
    <property type="term" value="F:pyridoxal phosphate binding"/>
    <property type="evidence" value="ECO:0007669"/>
    <property type="project" value="InterPro"/>
</dbReference>
<evidence type="ECO:0000256" key="6">
    <source>
        <dbReference type="ARBA" id="ARBA00024016"/>
    </source>
</evidence>
<keyword evidence="5" id="KW-0663">Pyridoxal phosphate</keyword>
<dbReference type="EC" id="2.6.1.7" evidence="2"/>
<dbReference type="OrthoDB" id="2414662at2759"/>
<reference evidence="10" key="3">
    <citation type="submission" date="2015-06" db="UniProtKB">
        <authorList>
            <consortium name="EnsemblMetazoa"/>
        </authorList>
    </citation>
    <scope>IDENTIFICATION</scope>
</reference>
<gene>
    <name evidence="10" type="primary">20210815</name>
    <name evidence="9" type="ORF">HELRODRAFT_188199</name>
</gene>
<dbReference type="PANTHER" id="PTHR43807:SF20">
    <property type="entry name" value="FI04487P"/>
    <property type="match status" value="1"/>
</dbReference>
<accession>T1FPR8</accession>
<dbReference type="KEGG" id="hro:HELRODRAFT_188199"/>
<dbReference type="SUPFAM" id="SSF53383">
    <property type="entry name" value="PLP-dependent transferases"/>
    <property type="match status" value="1"/>
</dbReference>
<dbReference type="InterPro" id="IPR015421">
    <property type="entry name" value="PyrdxlP-dep_Trfase_major"/>
</dbReference>
<protein>
    <recommendedName>
        <fullName evidence="2">kynurenine--oxoglutarate transaminase</fullName>
        <ecNumber evidence="2">2.6.1.7</ecNumber>
    </recommendedName>
</protein>
<dbReference type="Proteomes" id="UP000015101">
    <property type="component" value="Unassembled WGS sequence"/>
</dbReference>
<dbReference type="EnsemblMetazoa" id="HelroT188199">
    <property type="protein sequence ID" value="HelroP188199"/>
    <property type="gene ID" value="HelroG188199"/>
</dbReference>
<dbReference type="PANTHER" id="PTHR43807">
    <property type="entry name" value="FI04487P"/>
    <property type="match status" value="1"/>
</dbReference>
<keyword evidence="11" id="KW-1185">Reference proteome</keyword>
<dbReference type="InterPro" id="IPR015422">
    <property type="entry name" value="PyrdxlP-dep_Trfase_small"/>
</dbReference>
<dbReference type="Gene3D" id="3.90.1150.10">
    <property type="entry name" value="Aspartate Aminotransferase, domain 1"/>
    <property type="match status" value="1"/>
</dbReference>
<dbReference type="Pfam" id="PF00155">
    <property type="entry name" value="Aminotran_1_2"/>
    <property type="match status" value="1"/>
</dbReference>
<name>T1FPR8_HELRO</name>
<evidence type="ECO:0000259" key="8">
    <source>
        <dbReference type="Pfam" id="PF00155"/>
    </source>
</evidence>
<dbReference type="InterPro" id="IPR051326">
    <property type="entry name" value="Kynurenine-oxoglutarate_AT"/>
</dbReference>
<evidence type="ECO:0000256" key="2">
    <source>
        <dbReference type="ARBA" id="ARBA00012751"/>
    </source>
</evidence>
<dbReference type="GO" id="GO:0005739">
    <property type="term" value="C:mitochondrion"/>
    <property type="evidence" value="ECO:0000318"/>
    <property type="project" value="GO_Central"/>
</dbReference>
<evidence type="ECO:0000313" key="10">
    <source>
        <dbReference type="EnsemblMetazoa" id="HelroP188199"/>
    </source>
</evidence>
<dbReference type="FunFam" id="3.90.1150.10:FF:000096">
    <property type="entry name" value="ATP-binding cassette sub-family A member 3-like Protein"/>
    <property type="match status" value="1"/>
</dbReference>
<dbReference type="GeneID" id="20210815"/>
<organism evidence="10 11">
    <name type="scientific">Helobdella robusta</name>
    <name type="common">Californian leech</name>
    <dbReference type="NCBI Taxonomy" id="6412"/>
    <lineage>
        <taxon>Eukaryota</taxon>
        <taxon>Metazoa</taxon>
        <taxon>Spiralia</taxon>
        <taxon>Lophotrochozoa</taxon>
        <taxon>Annelida</taxon>
        <taxon>Clitellata</taxon>
        <taxon>Hirudinea</taxon>
        <taxon>Rhynchobdellida</taxon>
        <taxon>Glossiphoniidae</taxon>
        <taxon>Helobdella</taxon>
    </lineage>
</organism>
<keyword evidence="4" id="KW-0808">Transferase</keyword>
<dbReference type="InterPro" id="IPR015424">
    <property type="entry name" value="PyrdxlP-dep_Trfase"/>
</dbReference>
<proteinExistence type="predicted"/>
<dbReference type="STRING" id="6412.T1FPR8"/>
<feature type="region of interest" description="Disordered" evidence="7">
    <location>
        <begin position="163"/>
        <end position="184"/>
    </location>
</feature>
<evidence type="ECO:0000313" key="11">
    <source>
        <dbReference type="Proteomes" id="UP000015101"/>
    </source>
</evidence>
<keyword evidence="3" id="KW-0032">Aminotransferase</keyword>
<dbReference type="EMBL" id="KB096324">
    <property type="protein sequence ID" value="ESO05853.1"/>
    <property type="molecule type" value="Genomic_DNA"/>
</dbReference>
<dbReference type="AlphaFoldDB" id="T1FPR8"/>
<dbReference type="HOGENOM" id="CLU_017584_4_0_1"/>
<dbReference type="OMA" id="LCHDHAY"/>
<dbReference type="InterPro" id="IPR004839">
    <property type="entry name" value="Aminotransferase_I/II_large"/>
</dbReference>
<dbReference type="RefSeq" id="XP_009015221.1">
    <property type="nucleotide sequence ID" value="XM_009016973.1"/>
</dbReference>
<feature type="domain" description="Aminotransferase class I/classII large" evidence="8">
    <location>
        <begin position="29"/>
        <end position="441"/>
    </location>
</feature>